<dbReference type="UniPathway" id="UPA00344"/>
<dbReference type="GO" id="GO:0006777">
    <property type="term" value="P:Mo-molybdopterin cofactor biosynthetic process"/>
    <property type="evidence" value="ECO:0007669"/>
    <property type="project" value="UniProtKB-UniRule"/>
</dbReference>
<evidence type="ECO:0000256" key="1">
    <source>
        <dbReference type="ARBA" id="ARBA00002901"/>
    </source>
</evidence>
<comment type="pathway">
    <text evidence="2 6">Cofactor biosynthesis; molybdopterin biosynthesis.</text>
</comment>
<dbReference type="InterPro" id="IPR005111">
    <property type="entry name" value="MoeA_C_domain_IV"/>
</dbReference>
<evidence type="ECO:0000259" key="7">
    <source>
        <dbReference type="SMART" id="SM00852"/>
    </source>
</evidence>
<reference evidence="8" key="1">
    <citation type="submission" date="2005-08" db="EMBL/GenBank/DDBJ databases">
        <title>Complete sequence of Chlorobium chlorochromatii CaD3.</title>
        <authorList>
            <person name="Copeland A."/>
            <person name="Lucas S."/>
            <person name="Lapidus A."/>
            <person name="Barry K."/>
            <person name="Detter J.C."/>
            <person name="Glavina T."/>
            <person name="Hammon N."/>
            <person name="Israni S."/>
            <person name="Pitluck S."/>
            <person name="Bryant D."/>
            <person name="Schmutz J."/>
            <person name="Larimer F."/>
            <person name="Land M."/>
            <person name="Kyrpides N."/>
            <person name="Ivanova N."/>
            <person name="Richardson P."/>
        </authorList>
    </citation>
    <scope>NUCLEOTIDE SEQUENCE [LARGE SCALE GENOMIC DNA]</scope>
    <source>
        <strain evidence="8">CaD3</strain>
    </source>
</reference>
<dbReference type="CDD" id="cd00887">
    <property type="entry name" value="MoeA"/>
    <property type="match status" value="1"/>
</dbReference>
<dbReference type="Gene3D" id="2.170.190.11">
    <property type="entry name" value="Molybdopterin biosynthesis moea protein, domain 3"/>
    <property type="match status" value="1"/>
</dbReference>
<keyword evidence="6" id="KW-0460">Magnesium</keyword>
<dbReference type="Pfam" id="PF03454">
    <property type="entry name" value="MoeA_C"/>
    <property type="match status" value="1"/>
</dbReference>
<dbReference type="GO" id="GO:0046872">
    <property type="term" value="F:metal ion binding"/>
    <property type="evidence" value="ECO:0007669"/>
    <property type="project" value="UniProtKB-UniRule"/>
</dbReference>
<dbReference type="PROSITE" id="PS01079">
    <property type="entry name" value="MOCF_BIOSYNTHESIS_2"/>
    <property type="match status" value="1"/>
</dbReference>
<comment type="function">
    <text evidence="1 6">Catalyzes the insertion of molybdate into adenylated molybdopterin with the concomitant release of AMP.</text>
</comment>
<dbReference type="EC" id="2.10.1.1" evidence="6"/>
<dbReference type="Gene3D" id="2.40.340.10">
    <property type="entry name" value="MoeA, C-terminal, domain IV"/>
    <property type="match status" value="1"/>
</dbReference>
<gene>
    <name evidence="8" type="ordered locus">Cag_1064</name>
</gene>
<dbReference type="SMART" id="SM00852">
    <property type="entry name" value="MoCF_biosynth"/>
    <property type="match status" value="1"/>
</dbReference>
<accession>Q3ARP9</accession>
<evidence type="ECO:0000256" key="6">
    <source>
        <dbReference type="RuleBase" id="RU365090"/>
    </source>
</evidence>
<dbReference type="PANTHER" id="PTHR10192">
    <property type="entry name" value="MOLYBDOPTERIN BIOSYNTHESIS PROTEIN"/>
    <property type="match status" value="1"/>
</dbReference>
<evidence type="ECO:0000256" key="2">
    <source>
        <dbReference type="ARBA" id="ARBA00005046"/>
    </source>
</evidence>
<dbReference type="GO" id="GO:0005829">
    <property type="term" value="C:cytosol"/>
    <property type="evidence" value="ECO:0007669"/>
    <property type="project" value="TreeGrafter"/>
</dbReference>
<dbReference type="Pfam" id="PF03453">
    <property type="entry name" value="MoeA_N"/>
    <property type="match status" value="1"/>
</dbReference>
<dbReference type="STRING" id="340177.Cag_1064"/>
<dbReference type="SUPFAM" id="SSF53218">
    <property type="entry name" value="Molybdenum cofactor biosynthesis proteins"/>
    <property type="match status" value="1"/>
</dbReference>
<dbReference type="eggNOG" id="COG0303">
    <property type="taxonomic scope" value="Bacteria"/>
</dbReference>
<evidence type="ECO:0000313" key="8">
    <source>
        <dbReference type="EMBL" id="ABB28326.1"/>
    </source>
</evidence>
<comment type="similarity">
    <text evidence="3 6">Belongs to the MoeA family.</text>
</comment>
<evidence type="ECO:0000256" key="4">
    <source>
        <dbReference type="ARBA" id="ARBA00023150"/>
    </source>
</evidence>
<dbReference type="OrthoDB" id="9804758at2"/>
<dbReference type="InterPro" id="IPR038987">
    <property type="entry name" value="MoeA-like"/>
</dbReference>
<keyword evidence="6" id="KW-0500">Molybdenum</keyword>
<proteinExistence type="inferred from homology"/>
<dbReference type="InterPro" id="IPR001453">
    <property type="entry name" value="MoaB/Mog_dom"/>
</dbReference>
<dbReference type="Pfam" id="PF00994">
    <property type="entry name" value="MoCF_biosynth"/>
    <property type="match status" value="1"/>
</dbReference>
<evidence type="ECO:0000256" key="3">
    <source>
        <dbReference type="ARBA" id="ARBA00010763"/>
    </source>
</evidence>
<feature type="domain" description="MoaB/Mog" evidence="7">
    <location>
        <begin position="180"/>
        <end position="319"/>
    </location>
</feature>
<dbReference type="InterPro" id="IPR036688">
    <property type="entry name" value="MoeA_C_domain_IV_sf"/>
</dbReference>
<dbReference type="NCBIfam" id="NF045515">
    <property type="entry name" value="Glp_gephyrin"/>
    <property type="match status" value="1"/>
</dbReference>
<keyword evidence="6" id="KW-0479">Metal-binding</keyword>
<dbReference type="InterPro" id="IPR005110">
    <property type="entry name" value="MoeA_linker/N"/>
</dbReference>
<comment type="catalytic activity">
    <reaction evidence="5">
        <text>adenylyl-molybdopterin + molybdate = Mo-molybdopterin + AMP + H(+)</text>
        <dbReference type="Rhea" id="RHEA:35047"/>
        <dbReference type="ChEBI" id="CHEBI:15378"/>
        <dbReference type="ChEBI" id="CHEBI:36264"/>
        <dbReference type="ChEBI" id="CHEBI:62727"/>
        <dbReference type="ChEBI" id="CHEBI:71302"/>
        <dbReference type="ChEBI" id="CHEBI:456215"/>
        <dbReference type="EC" id="2.10.1.1"/>
    </reaction>
</comment>
<comment type="cofactor">
    <cofactor evidence="6">
        <name>Mg(2+)</name>
        <dbReference type="ChEBI" id="CHEBI:18420"/>
    </cofactor>
</comment>
<dbReference type="PANTHER" id="PTHR10192:SF5">
    <property type="entry name" value="GEPHYRIN"/>
    <property type="match status" value="1"/>
</dbReference>
<dbReference type="HOGENOM" id="CLU_010186_7_2_10"/>
<dbReference type="InterPro" id="IPR036425">
    <property type="entry name" value="MoaB/Mog-like_dom_sf"/>
</dbReference>
<name>Q3ARP9_CHLCH</name>
<evidence type="ECO:0000256" key="5">
    <source>
        <dbReference type="ARBA" id="ARBA00047317"/>
    </source>
</evidence>
<dbReference type="AlphaFoldDB" id="Q3ARP9"/>
<dbReference type="KEGG" id="cch:Cag_1064"/>
<dbReference type="Gene3D" id="3.40.980.10">
    <property type="entry name" value="MoaB/Mog-like domain"/>
    <property type="match status" value="1"/>
</dbReference>
<sequence>MITVEAARTLVQQSIQPLGTEQLPIAEAFGRITAEAIHAPFALPRFTNAAMDGFAVRWDDIAQASDATPITLTVQEMIAAGSEPTVAISQGCCSAIMTGAPMPQGADTVVPFEQTSGFGSNSVTIFKAPKRQANVRYAGEEVAANELLVENGVALNPAALSVLASFGVAQLKVRRQPRIAIITVGDEVQLPGKPLIGAQIYNCNRFMLDAACRSLGIIPTFIHHAPDNREVLRHSLGMALTMCDMLLTAGGISTGEFDFVQSELTALGINKHFWSIAQKPGKPLYFGTSHEGKAVFALPGNPISAIVCFAAYVVDALALMQGKTLSTSRFTATLAEPFPTDKKRYRFLPGMVWVDRGQLFCKAASKIESHMITSLSGANCLLEAEAAQYDRPAGELITCTMLPWGKVC</sequence>
<keyword evidence="6" id="KW-0808">Transferase</keyword>
<dbReference type="EMBL" id="CP000108">
    <property type="protein sequence ID" value="ABB28326.1"/>
    <property type="molecule type" value="Genomic_DNA"/>
</dbReference>
<dbReference type="InterPro" id="IPR036135">
    <property type="entry name" value="MoeA_linker/N_sf"/>
</dbReference>
<dbReference type="SUPFAM" id="SSF63867">
    <property type="entry name" value="MoeA C-terminal domain-like"/>
    <property type="match status" value="1"/>
</dbReference>
<dbReference type="Gene3D" id="3.90.105.10">
    <property type="entry name" value="Molybdopterin biosynthesis moea protein, domain 2"/>
    <property type="match status" value="1"/>
</dbReference>
<dbReference type="GO" id="GO:0061599">
    <property type="term" value="F:molybdopterin molybdotransferase activity"/>
    <property type="evidence" value="ECO:0007669"/>
    <property type="project" value="UniProtKB-UniRule"/>
</dbReference>
<dbReference type="InterPro" id="IPR008284">
    <property type="entry name" value="MoCF_biosynth_CS"/>
</dbReference>
<keyword evidence="4 6" id="KW-0501">Molybdenum cofactor biosynthesis</keyword>
<protein>
    <recommendedName>
        <fullName evidence="6">Molybdopterin molybdenumtransferase</fullName>
        <ecNumber evidence="6">2.10.1.1</ecNumber>
    </recommendedName>
</protein>
<dbReference type="SUPFAM" id="SSF63882">
    <property type="entry name" value="MoeA N-terminal region -like"/>
    <property type="match status" value="1"/>
</dbReference>
<organism evidence="8">
    <name type="scientific">Chlorobium chlorochromatii (strain CaD3)</name>
    <dbReference type="NCBI Taxonomy" id="340177"/>
    <lineage>
        <taxon>Bacteria</taxon>
        <taxon>Pseudomonadati</taxon>
        <taxon>Chlorobiota</taxon>
        <taxon>Chlorobiia</taxon>
        <taxon>Chlorobiales</taxon>
        <taxon>Chlorobiaceae</taxon>
        <taxon>Chlorobium/Pelodictyon group</taxon>
        <taxon>Chlorobium</taxon>
    </lineage>
</organism>